<name>A0A382VK54_9ZZZZ</name>
<reference evidence="9" key="1">
    <citation type="submission" date="2018-05" db="EMBL/GenBank/DDBJ databases">
        <authorList>
            <person name="Lanie J.A."/>
            <person name="Ng W.-L."/>
            <person name="Kazmierczak K.M."/>
            <person name="Andrzejewski T.M."/>
            <person name="Davidsen T.M."/>
            <person name="Wayne K.J."/>
            <person name="Tettelin H."/>
            <person name="Glass J.I."/>
            <person name="Rusch D."/>
            <person name="Podicherti R."/>
            <person name="Tsui H.-C.T."/>
            <person name="Winkler M.E."/>
        </authorList>
    </citation>
    <scope>NUCLEOTIDE SEQUENCE</scope>
</reference>
<evidence type="ECO:0000259" key="7">
    <source>
        <dbReference type="Pfam" id="PF10035"/>
    </source>
</evidence>
<evidence type="ECO:0000256" key="3">
    <source>
        <dbReference type="ARBA" id="ARBA00022692"/>
    </source>
</evidence>
<dbReference type="InterPro" id="IPR044035">
    <property type="entry name" value="DUF5698"/>
</dbReference>
<dbReference type="PANTHER" id="PTHR40060:SF1">
    <property type="entry name" value="UPF0316 PROTEIN YEBE"/>
    <property type="match status" value="1"/>
</dbReference>
<evidence type="ECO:0000256" key="1">
    <source>
        <dbReference type="ARBA" id="ARBA00004651"/>
    </source>
</evidence>
<evidence type="ECO:0000256" key="5">
    <source>
        <dbReference type="ARBA" id="ARBA00023136"/>
    </source>
</evidence>
<sequence>MDLFLSALMIFVLRLIDQSLTTIRGLVVSKKPFLGAFIGLAESAIWIIVVSKVINDIDEPVLIFGYALGFAAGTLLGSYIERIIGIGSTVVRVFSSANSPSVAKALRDKNFMVTVINGEGRDGAVTICWCIVPRRKVRKVLSIIKSVNPEAY</sequence>
<evidence type="ECO:0000256" key="4">
    <source>
        <dbReference type="ARBA" id="ARBA00022989"/>
    </source>
</evidence>
<protein>
    <recommendedName>
        <fullName evidence="10">DUF5698 domain-containing protein</fullName>
    </recommendedName>
</protein>
<gene>
    <name evidence="9" type="ORF">METZ01_LOCUS399763</name>
</gene>
<dbReference type="Pfam" id="PF10035">
    <property type="entry name" value="DUF2179"/>
    <property type="match status" value="1"/>
</dbReference>
<evidence type="ECO:0000256" key="6">
    <source>
        <dbReference type="SAM" id="Phobius"/>
    </source>
</evidence>
<keyword evidence="2" id="KW-1003">Cell membrane</keyword>
<accession>A0A382VK54</accession>
<dbReference type="PANTHER" id="PTHR40060">
    <property type="entry name" value="UPF0316 PROTEIN YEBE"/>
    <property type="match status" value="1"/>
</dbReference>
<evidence type="ECO:0000256" key="2">
    <source>
        <dbReference type="ARBA" id="ARBA00022475"/>
    </source>
</evidence>
<evidence type="ECO:0000259" key="8">
    <source>
        <dbReference type="Pfam" id="PF18955"/>
    </source>
</evidence>
<dbReference type="InterPro" id="IPR019264">
    <property type="entry name" value="DUF2179"/>
</dbReference>
<comment type="subcellular location">
    <subcellularLocation>
        <location evidence="1">Cell membrane</location>
        <topology evidence="1">Multi-pass membrane protein</topology>
    </subcellularLocation>
</comment>
<keyword evidence="5 6" id="KW-0472">Membrane</keyword>
<dbReference type="EMBL" id="UINC01152628">
    <property type="protein sequence ID" value="SVD46909.1"/>
    <property type="molecule type" value="Genomic_DNA"/>
</dbReference>
<dbReference type="AlphaFoldDB" id="A0A382VK54"/>
<feature type="transmembrane region" description="Helical" evidence="6">
    <location>
        <begin position="34"/>
        <end position="54"/>
    </location>
</feature>
<evidence type="ECO:0000313" key="9">
    <source>
        <dbReference type="EMBL" id="SVD46909.1"/>
    </source>
</evidence>
<dbReference type="CDD" id="cd16381">
    <property type="entry name" value="YitT_C_like_1"/>
    <property type="match status" value="1"/>
</dbReference>
<feature type="transmembrane region" description="Helical" evidence="6">
    <location>
        <begin position="61"/>
        <end position="80"/>
    </location>
</feature>
<evidence type="ECO:0008006" key="10">
    <source>
        <dbReference type="Google" id="ProtNLM"/>
    </source>
</evidence>
<keyword evidence="3 6" id="KW-0812">Transmembrane</keyword>
<feature type="domain" description="DUF5698" evidence="8">
    <location>
        <begin position="22"/>
        <end position="77"/>
    </location>
</feature>
<feature type="domain" description="DUF2179" evidence="7">
    <location>
        <begin position="113"/>
        <end position="151"/>
    </location>
</feature>
<organism evidence="9">
    <name type="scientific">marine metagenome</name>
    <dbReference type="NCBI Taxonomy" id="408172"/>
    <lineage>
        <taxon>unclassified sequences</taxon>
        <taxon>metagenomes</taxon>
        <taxon>ecological metagenomes</taxon>
    </lineage>
</organism>
<dbReference type="Pfam" id="PF18955">
    <property type="entry name" value="DUF5698"/>
    <property type="match status" value="1"/>
</dbReference>
<feature type="non-terminal residue" evidence="9">
    <location>
        <position position="152"/>
    </location>
</feature>
<proteinExistence type="predicted"/>
<keyword evidence="4 6" id="KW-1133">Transmembrane helix</keyword>
<dbReference type="InterPro" id="IPR022930">
    <property type="entry name" value="UPF0316"/>
</dbReference>
<dbReference type="GO" id="GO:0005886">
    <property type="term" value="C:plasma membrane"/>
    <property type="evidence" value="ECO:0007669"/>
    <property type="project" value="UniProtKB-SubCell"/>
</dbReference>